<feature type="binding site" evidence="4">
    <location>
        <position position="360"/>
    </location>
    <ligand>
        <name>Zn(2+)</name>
        <dbReference type="ChEBI" id="CHEBI:29105"/>
    </ligand>
</feature>
<keyword evidence="4" id="KW-0479">Metal-binding</keyword>
<dbReference type="NCBIfam" id="TIGR00430">
    <property type="entry name" value="Q_tRNA_tgt"/>
    <property type="match status" value="1"/>
</dbReference>
<evidence type="ECO:0000313" key="6">
    <source>
        <dbReference type="EMBL" id="PIV10376.1"/>
    </source>
</evidence>
<dbReference type="EC" id="2.4.2.29" evidence="4"/>
<feature type="binding site" evidence="4">
    <location>
        <position position="242"/>
    </location>
    <ligand>
        <name>substrate</name>
    </ligand>
</feature>
<feature type="binding site" evidence="4">
    <location>
        <position position="173"/>
    </location>
    <ligand>
        <name>substrate</name>
    </ligand>
</feature>
<evidence type="ECO:0000256" key="3">
    <source>
        <dbReference type="ARBA" id="ARBA00022694"/>
    </source>
</evidence>
<feature type="region of interest" description="RNA binding; important for wobble base 34 recognition" evidence="4">
    <location>
        <begin position="296"/>
        <end position="300"/>
    </location>
</feature>
<comment type="function">
    <text evidence="4">Catalyzes the base-exchange of a guanine (G) residue with the queuine precursor 7-aminomethyl-7-deazaguanine (PreQ1) at position 34 (anticodon wobble position) in tRNAs with GU(N) anticodons (tRNA-Asp, -Asn, -His and -Tyr). Catalysis occurs through a double-displacement mechanism. The nucleophile active site attacks the C1' of nucleotide 34 to detach the guanine base from the RNA, forming a covalent enzyme-RNA intermediate. The proton acceptor active site deprotonates the incoming PreQ1, allowing a nucleophilic attack on the C1' of the ribose to form the product. After dissociation, two additional enzymatic reactions on the tRNA convert PreQ1 to queuine (Q), resulting in the hypermodified nucleoside queuosine (7-(((4,5-cis-dihydroxy-2-cyclopenten-1-yl)amino)methyl)-7-deazaguanosine).</text>
</comment>
<dbReference type="Gene3D" id="3.20.20.105">
    <property type="entry name" value="Queuine tRNA-ribosyltransferase-like"/>
    <property type="match status" value="1"/>
</dbReference>
<dbReference type="GO" id="GO:0008479">
    <property type="term" value="F:tRNA-guanosine(34) queuine transglycosylase activity"/>
    <property type="evidence" value="ECO:0007669"/>
    <property type="project" value="UniProtKB-UniRule"/>
</dbReference>
<name>A0A2M7BUY4_9BACT</name>
<organism evidence="6 7">
    <name type="scientific">Candidatus Portnoybacteria bacterium CG03_land_8_20_14_0_80_41_10</name>
    <dbReference type="NCBI Taxonomy" id="1974808"/>
    <lineage>
        <taxon>Bacteria</taxon>
        <taxon>Candidatus Portnoyibacteriota</taxon>
    </lineage>
</organism>
<feature type="binding site" evidence="4">
    <location>
        <position position="331"/>
    </location>
    <ligand>
        <name>Zn(2+)</name>
        <dbReference type="ChEBI" id="CHEBI:29105"/>
    </ligand>
</feature>
<feature type="binding site" evidence="4">
    <location>
        <position position="334"/>
    </location>
    <ligand>
        <name>Zn(2+)</name>
        <dbReference type="ChEBI" id="CHEBI:29105"/>
    </ligand>
</feature>
<dbReference type="GO" id="GO:0005737">
    <property type="term" value="C:cytoplasm"/>
    <property type="evidence" value="ECO:0007669"/>
    <property type="project" value="TreeGrafter"/>
</dbReference>
<dbReference type="EMBL" id="PEUX01000019">
    <property type="protein sequence ID" value="PIV10376.1"/>
    <property type="molecule type" value="Genomic_DNA"/>
</dbReference>
<dbReference type="GO" id="GO:0046872">
    <property type="term" value="F:metal ion binding"/>
    <property type="evidence" value="ECO:0007669"/>
    <property type="project" value="UniProtKB-KW"/>
</dbReference>
<evidence type="ECO:0000256" key="4">
    <source>
        <dbReference type="HAMAP-Rule" id="MF_00168"/>
    </source>
</evidence>
<feature type="active site" description="Nucleophile" evidence="4">
    <location>
        <position position="291"/>
    </location>
</feature>
<keyword evidence="3 4" id="KW-0819">tRNA processing</keyword>
<proteinExistence type="inferred from homology"/>
<dbReference type="SUPFAM" id="SSF51713">
    <property type="entry name" value="tRNA-guanine transglycosylase"/>
    <property type="match status" value="1"/>
</dbReference>
<dbReference type="PANTHER" id="PTHR46499:SF1">
    <property type="entry name" value="QUEUINE TRNA-RIBOSYLTRANSFERASE"/>
    <property type="match status" value="1"/>
</dbReference>
<accession>A0A2M7BUY4</accession>
<dbReference type="AlphaFoldDB" id="A0A2M7BUY4"/>
<feature type="binding site" evidence="4">
    <location>
        <position position="329"/>
    </location>
    <ligand>
        <name>Zn(2+)</name>
        <dbReference type="ChEBI" id="CHEBI:29105"/>
    </ligand>
</feature>
<keyword evidence="4" id="KW-0862">Zinc</keyword>
<feature type="binding site" evidence="4">
    <location>
        <position position="215"/>
    </location>
    <ligand>
        <name>substrate</name>
    </ligand>
</feature>
<feature type="domain" description="tRNA-guanine(15) transglycosylase-like" evidence="5">
    <location>
        <begin position="15"/>
        <end position="380"/>
    </location>
</feature>
<feature type="binding site" evidence="4">
    <location>
        <begin position="93"/>
        <end position="97"/>
    </location>
    <ligand>
        <name>substrate</name>
    </ligand>
</feature>
<reference evidence="7" key="1">
    <citation type="submission" date="2017-09" db="EMBL/GenBank/DDBJ databases">
        <title>Depth-based differentiation of microbial function through sediment-hosted aquifers and enrichment of novel symbionts in the deep terrestrial subsurface.</title>
        <authorList>
            <person name="Probst A.J."/>
            <person name="Ladd B."/>
            <person name="Jarett J.K."/>
            <person name="Geller-Mcgrath D.E."/>
            <person name="Sieber C.M.K."/>
            <person name="Emerson J.B."/>
            <person name="Anantharaman K."/>
            <person name="Thomas B.C."/>
            <person name="Malmstrom R."/>
            <person name="Stieglmeier M."/>
            <person name="Klingl A."/>
            <person name="Woyke T."/>
            <person name="Ryan C.M."/>
            <person name="Banfield J.F."/>
        </authorList>
    </citation>
    <scope>NUCLEOTIDE SEQUENCE [LARGE SCALE GENOMIC DNA]</scope>
</reference>
<dbReference type="InterPro" id="IPR050076">
    <property type="entry name" value="ArchSynthase1/Queuine_TRR"/>
</dbReference>
<keyword evidence="1 4" id="KW-0328">Glycosyltransferase</keyword>
<dbReference type="Proteomes" id="UP000229894">
    <property type="component" value="Unassembled WGS sequence"/>
</dbReference>
<evidence type="ECO:0000256" key="2">
    <source>
        <dbReference type="ARBA" id="ARBA00022679"/>
    </source>
</evidence>
<protein>
    <recommendedName>
        <fullName evidence="4">Queuine tRNA-ribosyltransferase</fullName>
        <ecNumber evidence="4">2.4.2.29</ecNumber>
    </recommendedName>
    <alternativeName>
        <fullName evidence="4">Guanine insertion enzyme</fullName>
    </alternativeName>
    <alternativeName>
        <fullName evidence="4">tRNA-guanine transglycosylase</fullName>
    </alternativeName>
</protein>
<sequence>MKQFFKILKKSKKSAARLGLLKTTHGQIRTPAFLPVATQAVIKSLSPTDLKEIGFEALLCNTYHLYLRPGHKIIQKLGGLHKFMNWPGPIVTDSGGFQVFSLGFGLKEGIGKIVGFFPGQIKRTKAIRPKLVKIDEQGADFRSHLDGSKHRLTPQKSIKIQEDLGADIILTFDECTSPLATKEYTQKSMERTHRWAEICLKAKKRRDQALFGIIQGGQWKDLRMKSARFIGQLPFEGLAIGGSLGKNKKDMFKILDWVIPGMPQEKPRHVLGIGQPIDLEKAVAKGIDLFDCVYPTRLARHGVFLTEQGELNIFNSAFRKDKKPIMADCSCYTCRNFSRAYLHHLFKAKEILGHRLATYHNLWFIARLMERIRKEIREGEK</sequence>
<dbReference type="InterPro" id="IPR004803">
    <property type="entry name" value="TGT"/>
</dbReference>
<gene>
    <name evidence="4 6" type="primary">tgt</name>
    <name evidence="6" type="ORF">COS49_00825</name>
</gene>
<dbReference type="Pfam" id="PF01702">
    <property type="entry name" value="TGT"/>
    <property type="match status" value="1"/>
</dbReference>
<keyword evidence="4" id="KW-0671">Queuosine biosynthesis</keyword>
<dbReference type="PANTHER" id="PTHR46499">
    <property type="entry name" value="QUEUINE TRNA-RIBOSYLTRANSFERASE"/>
    <property type="match status" value="1"/>
</dbReference>
<comment type="catalytic activity">
    <reaction evidence="4">
        <text>7-aminomethyl-7-carbaguanine + guanosine(34) in tRNA = 7-aminomethyl-7-carbaguanosine(34) in tRNA + guanine</text>
        <dbReference type="Rhea" id="RHEA:24104"/>
        <dbReference type="Rhea" id="RHEA-COMP:10341"/>
        <dbReference type="Rhea" id="RHEA-COMP:10342"/>
        <dbReference type="ChEBI" id="CHEBI:16235"/>
        <dbReference type="ChEBI" id="CHEBI:58703"/>
        <dbReference type="ChEBI" id="CHEBI:74269"/>
        <dbReference type="ChEBI" id="CHEBI:82833"/>
        <dbReference type="EC" id="2.4.2.29"/>
    </reaction>
</comment>
<evidence type="ECO:0000256" key="1">
    <source>
        <dbReference type="ARBA" id="ARBA00022676"/>
    </source>
</evidence>
<dbReference type="NCBIfam" id="TIGR00449">
    <property type="entry name" value="tgt_general"/>
    <property type="match status" value="1"/>
</dbReference>
<keyword evidence="2 4" id="KW-0808">Transferase</keyword>
<dbReference type="GO" id="GO:0008616">
    <property type="term" value="P:tRNA queuosine(34) biosynthetic process"/>
    <property type="evidence" value="ECO:0007669"/>
    <property type="project" value="UniProtKB-UniRule"/>
</dbReference>
<dbReference type="UniPathway" id="UPA00392"/>
<dbReference type="InterPro" id="IPR002616">
    <property type="entry name" value="tRNA_ribo_trans-like"/>
</dbReference>
<comment type="subunit">
    <text evidence="4">Homodimer. Within each dimer, one monomer is responsible for RNA recognition and catalysis, while the other monomer binds to the replacement base PreQ1.</text>
</comment>
<evidence type="ECO:0000259" key="5">
    <source>
        <dbReference type="Pfam" id="PF01702"/>
    </source>
</evidence>
<comment type="cofactor">
    <cofactor evidence="4">
        <name>Zn(2+)</name>
        <dbReference type="ChEBI" id="CHEBI:29105"/>
    </cofactor>
    <text evidence="4">Binds 1 zinc ion per subunit.</text>
</comment>
<comment type="similarity">
    <text evidence="4">Belongs to the queuine tRNA-ribosyltransferase family.</text>
</comment>
<comment type="caution">
    <text evidence="6">The sequence shown here is derived from an EMBL/GenBank/DDBJ whole genome shotgun (WGS) entry which is preliminary data.</text>
</comment>
<dbReference type="HAMAP" id="MF_00168">
    <property type="entry name" value="Q_tRNA_Tgt"/>
    <property type="match status" value="1"/>
</dbReference>
<comment type="pathway">
    <text evidence="4">tRNA modification; tRNA-queuosine biosynthesis.</text>
</comment>
<evidence type="ECO:0000313" key="7">
    <source>
        <dbReference type="Proteomes" id="UP000229894"/>
    </source>
</evidence>
<feature type="active site" description="Proton acceptor" evidence="4">
    <location>
        <position position="93"/>
    </location>
</feature>
<dbReference type="InterPro" id="IPR036511">
    <property type="entry name" value="TGT-like_sf"/>
</dbReference>
<feature type="region of interest" description="RNA binding" evidence="4">
    <location>
        <begin position="272"/>
        <end position="278"/>
    </location>
</feature>